<proteinExistence type="predicted"/>
<dbReference type="InterPro" id="IPR012349">
    <property type="entry name" value="Split_barrel_FMN-bd"/>
</dbReference>
<name>A0A1I5QBV3_9ACTN</name>
<organism evidence="1 2">
    <name type="scientific">Actinomadura madurae</name>
    <dbReference type="NCBI Taxonomy" id="1993"/>
    <lineage>
        <taxon>Bacteria</taxon>
        <taxon>Bacillati</taxon>
        <taxon>Actinomycetota</taxon>
        <taxon>Actinomycetes</taxon>
        <taxon>Streptosporangiales</taxon>
        <taxon>Thermomonosporaceae</taxon>
        <taxon>Actinomadura</taxon>
    </lineage>
</organism>
<protein>
    <submittedName>
        <fullName evidence="1">Uncharacterized protein</fullName>
    </submittedName>
</protein>
<dbReference type="RefSeq" id="WP_075023359.1">
    <property type="nucleotide sequence ID" value="NZ_FOVH01000014.1"/>
</dbReference>
<sequence>MFHPGEVDVQRRAGFRADAHGSARVANTIPEVAGRFLAGQRMIVVSAEHQGSLWTTLLVGQPGFISVPDESTLHIDAALPAVDPLVEAFTAPVEVGMIAIEPEKRRRMRVNGRARPADRGGLLVHTDQVYSNCPKYIQTRSVEAVRRSGPTARTEGSDLNATQLAWIRAADTFFVGTGAPGLGVDASHRGGAPGFLDAAPDRVSWPDYTGNSMYMTLGNLALNPRASLLFIDWTAGHTLHLTGTATVDWDEDRAAHRPGAQRFVDFHIDHVIQLDHRVGLRWRLDGLSRFNPPPRG</sequence>
<reference evidence="1 2" key="1">
    <citation type="submission" date="2016-10" db="EMBL/GenBank/DDBJ databases">
        <authorList>
            <person name="de Groot N.N."/>
        </authorList>
    </citation>
    <scope>NUCLEOTIDE SEQUENCE [LARGE SCALE GENOMIC DNA]</scope>
    <source>
        <strain evidence="1 2">DSM 43067</strain>
    </source>
</reference>
<evidence type="ECO:0000313" key="1">
    <source>
        <dbReference type="EMBL" id="SFP43752.1"/>
    </source>
</evidence>
<gene>
    <name evidence="1" type="ORF">SAMN04489713_11473</name>
</gene>
<dbReference type="InParanoid" id="A0A1I5QBV3"/>
<dbReference type="SUPFAM" id="SSF50475">
    <property type="entry name" value="FMN-binding split barrel"/>
    <property type="match status" value="1"/>
</dbReference>
<dbReference type="eggNOG" id="COG3576">
    <property type="taxonomic scope" value="Bacteria"/>
</dbReference>
<keyword evidence="2" id="KW-1185">Reference proteome</keyword>
<dbReference type="PANTHER" id="PTHR42815:SF2">
    <property type="entry name" value="FAD-BINDING, PUTATIVE (AFU_ORTHOLOGUE AFUA_6G07600)-RELATED"/>
    <property type="match status" value="1"/>
</dbReference>
<accession>A0A1I5QBV3</accession>
<dbReference type="PANTHER" id="PTHR42815">
    <property type="entry name" value="FAD-BINDING, PUTATIVE (AFU_ORTHOLOGUE AFUA_6G07600)-RELATED"/>
    <property type="match status" value="1"/>
</dbReference>
<dbReference type="STRING" id="1993.SAMN04489713_11473"/>
<dbReference type="Proteomes" id="UP000183413">
    <property type="component" value="Unassembled WGS sequence"/>
</dbReference>
<dbReference type="EMBL" id="FOVH01000014">
    <property type="protein sequence ID" value="SFP43752.1"/>
    <property type="molecule type" value="Genomic_DNA"/>
</dbReference>
<dbReference type="Gene3D" id="2.30.110.10">
    <property type="entry name" value="Electron Transport, Fmn-binding Protein, Chain A"/>
    <property type="match status" value="1"/>
</dbReference>
<evidence type="ECO:0000313" key="2">
    <source>
        <dbReference type="Proteomes" id="UP000183413"/>
    </source>
</evidence>
<dbReference type="AlphaFoldDB" id="A0A1I5QBV3"/>